<evidence type="ECO:0000313" key="2">
    <source>
        <dbReference type="Proteomes" id="UP001652642"/>
    </source>
</evidence>
<proteinExistence type="predicted"/>
<sequence>MESSMATADEPPSKYVSECDVVKKVKMSHNFPSNLKQDEKTSCEENSELLRNSTSYSTSLPVNMRDPILPHVNKGITMQQQQKDLSLKITMVKCKTGLSDSHLQQYMRRRLCLLENDNQKARAVFSELSARLLSIHSEEQLIVITFWTFEEIWKFMTYYSLGFLNNCMENLLLDDHFWLSSLEEAIGINVQLDDKCLDMIYRSLLIQEAFFPQGTFFAFHPQNDVSEGRAVNDNREVRIHQWKKAAREGGQESSRWGDLAEDSSGALNAFHQWFLKANASPSDFTRKTEPVAHDQMATGYSVAIIRHESSVADEIGFEKGDGIEIIGYFTKCMPWFLGRHVPTGRLGFVQSSHVVLDGFHTTVTEIPSLAFFENEHSYFTQEVFFEENVIRLLTDTSNSNICNVYQIDEQDILECDNSAQQEMSPPFLNTNPRIIKYKVAQSLKEVRDFQLWKAERDDQKQKAATSTGVQASGNVEPRFCIYRDVKLCRPEMCDSLLAFLNSKTYKPSFKNLYDLSFSFLSILFYGYATEEELIDYFVWAREVAKRAGLPWALTRLCLLLGRMSVRKFKLSQARIYFEEALTAMQGDFSDLYLVVCLYTNLSGIYLKQNNKEKCSFLDKAASLLMGIPSYISSTDMESDILKYALKKAVMSQSQHAEARACFLLAKHYLNFKQGEEALPFLERLQLLKKSLTLQKDSLSADCYCKMGQLYSQKCLPHLALSCVKIAISCSSCTVFGSLKCIDLVFKNVGKVHSLKTVGQTHPSQIAYYLGQILHLLEASKEHPVLCSMVCYNLSLLHCHHKQYRRAIGYIEKILDRGAHKNAEETINHLIMLSWLYILSHQDSLALDILNTIVESSQSNHQQLGVVYNMTAIGLRRISHTKLAAESYYKALNISRETGKIHNQAVAVANIGILCLHSGARCLGEHFLIQAIKLLSELPSAEGGRNLIDVLLRLGCCYAEGVYKDKARCCYEWAFLVAIETNCLEGQLKAVQHLCQFYSTVLPDEAQCVIYNEYQLSLVRKMSNKVMEGQILETISQLYLSLGTERAYRSALEYTKRSLGIFIDLQAKAREAQAWLQAGKIYYILRQNELVDLYIQVAQNAARCIQDPNLEMELSEASGDIFFNGDWEREKAVPFYRDKALPLAVKMRNSHAELRLLNKLAELLFSLKSYEECLEYVQASLMLSINLGNHLNERLAYHRLAVIYRHLGQYELTEHFFLKALSLCPSPLEFDEEAVYYVKVYLVLGDITFHDLKDPFDAAGYYNLALAAAMDLGNKKAQLKIYTRLAVIYHNFLVDREMSLFYYQKARAFATELNIRRINLSPHQYMSASLAPMKNVA</sequence>
<dbReference type="InterPro" id="IPR011990">
    <property type="entry name" value="TPR-like_helical_dom_sf"/>
</dbReference>
<evidence type="ECO:0000256" key="1">
    <source>
        <dbReference type="PROSITE-ProRule" id="PRU00339"/>
    </source>
</evidence>
<dbReference type="SMART" id="SM00028">
    <property type="entry name" value="TPR"/>
    <property type="match status" value="7"/>
</dbReference>
<dbReference type="PANTHER" id="PTHR22647:SF3">
    <property type="entry name" value="SH3 DOMAIN AND TETRATRICOPEPTIDE REPEAT-CONTAINING PROTEIN 1"/>
    <property type="match status" value="1"/>
</dbReference>
<dbReference type="RefSeq" id="XP_020661451.2">
    <property type="nucleotide sequence ID" value="XM_020805792.2"/>
</dbReference>
<dbReference type="OrthoDB" id="9927874at2759"/>
<evidence type="ECO:0000313" key="3">
    <source>
        <dbReference type="RefSeq" id="XP_020661450.2"/>
    </source>
</evidence>
<dbReference type="InterPro" id="IPR019734">
    <property type="entry name" value="TPR_rpt"/>
</dbReference>
<keyword evidence="2" id="KW-1185">Reference proteome</keyword>
<dbReference type="PROSITE" id="PS50005">
    <property type="entry name" value="TPR"/>
    <property type="match status" value="1"/>
</dbReference>
<dbReference type="SUPFAM" id="SSF50044">
    <property type="entry name" value="SH3-domain"/>
    <property type="match status" value="1"/>
</dbReference>
<accession>A0A6J0UQA6</accession>
<dbReference type="PANTHER" id="PTHR22647">
    <property type="entry name" value="SH3 DOMAIN AND TETRATRICOPEPTIDE REPEATS CONTAINING PROTEIN"/>
    <property type="match status" value="1"/>
</dbReference>
<keyword evidence="1" id="KW-0802">TPR repeat</keyword>
<dbReference type="InterPro" id="IPR042772">
    <property type="entry name" value="SH3TC1/SH3TC2"/>
</dbReference>
<dbReference type="Gene3D" id="1.25.40.10">
    <property type="entry name" value="Tetratricopeptide repeat domain"/>
    <property type="match status" value="4"/>
</dbReference>
<dbReference type="SUPFAM" id="SSF48452">
    <property type="entry name" value="TPR-like"/>
    <property type="match status" value="3"/>
</dbReference>
<dbReference type="InterPro" id="IPR036028">
    <property type="entry name" value="SH3-like_dom_sf"/>
</dbReference>
<reference evidence="3 4" key="1">
    <citation type="submission" date="2025-05" db="UniProtKB">
        <authorList>
            <consortium name="RefSeq"/>
        </authorList>
    </citation>
    <scope>IDENTIFICATION</scope>
</reference>
<feature type="repeat" description="TPR" evidence="1">
    <location>
        <begin position="1193"/>
        <end position="1226"/>
    </location>
</feature>
<name>A0A6J0UQA6_9SAUR</name>
<protein>
    <submittedName>
        <fullName evidence="3 4">SH3 domain and tetratricopeptide repeat-containing protein 1 isoform X1</fullName>
    </submittedName>
</protein>
<organism evidence="2 3">
    <name type="scientific">Pogona vitticeps</name>
    <name type="common">central bearded dragon</name>
    <dbReference type="NCBI Taxonomy" id="103695"/>
    <lineage>
        <taxon>Eukaryota</taxon>
        <taxon>Metazoa</taxon>
        <taxon>Chordata</taxon>
        <taxon>Craniata</taxon>
        <taxon>Vertebrata</taxon>
        <taxon>Euteleostomi</taxon>
        <taxon>Lepidosauria</taxon>
        <taxon>Squamata</taxon>
        <taxon>Bifurcata</taxon>
        <taxon>Unidentata</taxon>
        <taxon>Episquamata</taxon>
        <taxon>Toxicofera</taxon>
        <taxon>Iguania</taxon>
        <taxon>Acrodonta</taxon>
        <taxon>Agamidae</taxon>
        <taxon>Amphibolurinae</taxon>
        <taxon>Pogona</taxon>
    </lineage>
</organism>
<dbReference type="GeneID" id="110085526"/>
<dbReference type="Pfam" id="PF13424">
    <property type="entry name" value="TPR_12"/>
    <property type="match status" value="1"/>
</dbReference>
<evidence type="ECO:0000313" key="4">
    <source>
        <dbReference type="RefSeq" id="XP_020661451.2"/>
    </source>
</evidence>
<gene>
    <name evidence="3 4" type="primary">SH3TC1</name>
</gene>
<dbReference type="RefSeq" id="XP_020661450.2">
    <property type="nucleotide sequence ID" value="XM_020805791.2"/>
</dbReference>
<dbReference type="Proteomes" id="UP001652642">
    <property type="component" value="Chromosome 5"/>
</dbReference>